<organism evidence="3 4">
    <name type="scientific">Halovulum marinum</name>
    <dbReference type="NCBI Taxonomy" id="2662447"/>
    <lineage>
        <taxon>Bacteria</taxon>
        <taxon>Pseudomonadati</taxon>
        <taxon>Pseudomonadota</taxon>
        <taxon>Alphaproteobacteria</taxon>
        <taxon>Rhodobacterales</taxon>
        <taxon>Paracoccaceae</taxon>
        <taxon>Halovulum</taxon>
    </lineage>
</organism>
<comment type="caution">
    <text evidence="3">The sequence shown here is derived from an EMBL/GenBank/DDBJ whole genome shotgun (WGS) entry which is preliminary data.</text>
</comment>
<evidence type="ECO:0000256" key="2">
    <source>
        <dbReference type="SAM" id="Phobius"/>
    </source>
</evidence>
<dbReference type="EMBL" id="WIND01000005">
    <property type="protein sequence ID" value="MSU89827.1"/>
    <property type="molecule type" value="Genomic_DNA"/>
</dbReference>
<dbReference type="Proteomes" id="UP000474957">
    <property type="component" value="Unassembled WGS sequence"/>
</dbReference>
<gene>
    <name evidence="3" type="ORF">GE300_09390</name>
</gene>
<feature type="region of interest" description="Disordered" evidence="1">
    <location>
        <begin position="1"/>
        <end position="31"/>
    </location>
</feature>
<keyword evidence="2" id="KW-0812">Transmembrane</keyword>
<accession>A0A6L5YZY7</accession>
<dbReference type="RefSeq" id="WP_154446302.1">
    <property type="nucleotide sequence ID" value="NZ_WIND01000005.1"/>
</dbReference>
<dbReference type="Pfam" id="PF10003">
    <property type="entry name" value="DUF2244"/>
    <property type="match status" value="1"/>
</dbReference>
<sequence>MRPQNGNNDEAGAETPASSLPGPSRSDPPLLELELHPHRSMSLRGFRWVLIITSVGLAVPLVPFRGTPVGWGLLPFLVGALVALYLAIRRNYRDARLHEVLRLWPDLITVERHETDGRVLRWQANPYWVTVTLHDDARLENYLTLKGAGREIELGAFLGPEERIALHARLRRALAQIAAGG</sequence>
<dbReference type="AlphaFoldDB" id="A0A6L5YZY7"/>
<protein>
    <submittedName>
        <fullName evidence="3">DUF2244 domain-containing protein</fullName>
    </submittedName>
</protein>
<reference evidence="3 4" key="1">
    <citation type="submission" date="2019-10" db="EMBL/GenBank/DDBJ databases">
        <title>Cognatihalovulum marinum gen. nov. sp. nov., a new member of the family Rhodobacteraceae isolated from deep seawater of the Northwest Indian Ocean.</title>
        <authorList>
            <person name="Ruan C."/>
            <person name="Wang J."/>
            <person name="Zheng X."/>
            <person name="Song L."/>
            <person name="Zhu Y."/>
            <person name="Huang Y."/>
            <person name="Lu Z."/>
            <person name="Du W."/>
            <person name="Huang L."/>
            <person name="Dai X."/>
        </authorList>
    </citation>
    <scope>NUCLEOTIDE SEQUENCE [LARGE SCALE GENOMIC DNA]</scope>
    <source>
        <strain evidence="3 4">2CG4</strain>
    </source>
</reference>
<feature type="transmembrane region" description="Helical" evidence="2">
    <location>
        <begin position="69"/>
        <end position="88"/>
    </location>
</feature>
<evidence type="ECO:0000256" key="1">
    <source>
        <dbReference type="SAM" id="MobiDB-lite"/>
    </source>
</evidence>
<feature type="transmembrane region" description="Helical" evidence="2">
    <location>
        <begin position="45"/>
        <end position="63"/>
    </location>
</feature>
<evidence type="ECO:0000313" key="3">
    <source>
        <dbReference type="EMBL" id="MSU89827.1"/>
    </source>
</evidence>
<keyword evidence="2" id="KW-1133">Transmembrane helix</keyword>
<keyword evidence="4" id="KW-1185">Reference proteome</keyword>
<dbReference type="InterPro" id="IPR019253">
    <property type="entry name" value="DUF2244_TM"/>
</dbReference>
<keyword evidence="2" id="KW-0472">Membrane</keyword>
<name>A0A6L5YZY7_9RHOB</name>
<evidence type="ECO:0000313" key="4">
    <source>
        <dbReference type="Proteomes" id="UP000474957"/>
    </source>
</evidence>
<proteinExistence type="predicted"/>